<protein>
    <submittedName>
        <fullName evidence="1">Uncharacterized protein</fullName>
    </submittedName>
</protein>
<dbReference type="AlphaFoldDB" id="A0A133V766"/>
<accession>A0A133V766</accession>
<sequence>MEMDVNKLRSGKKVKKGLLGSEFLHSSSKGTVVGVQIAVLVNITKFSLEKIEIYSKGVAKKRIWKEIVIAGMETDREK</sequence>
<dbReference type="Proteomes" id="UP000070565">
    <property type="component" value="Unassembled WGS sequence"/>
</dbReference>
<gene>
    <name evidence="1" type="ORF">AKJ45_03610</name>
</gene>
<evidence type="ECO:0000313" key="2">
    <source>
        <dbReference type="Proteomes" id="UP000070565"/>
    </source>
</evidence>
<evidence type="ECO:0000313" key="1">
    <source>
        <dbReference type="EMBL" id="KXB02299.1"/>
    </source>
</evidence>
<comment type="caution">
    <text evidence="1">The sequence shown here is derived from an EMBL/GenBank/DDBJ whole genome shotgun (WGS) entry which is preliminary data.</text>
</comment>
<organism evidence="1 2">
    <name type="scientific">candidate division MSBL1 archaeon SCGC-AAA261F19</name>
    <dbReference type="NCBI Taxonomy" id="1698275"/>
    <lineage>
        <taxon>Archaea</taxon>
        <taxon>Methanobacteriati</taxon>
        <taxon>Methanobacteriota</taxon>
        <taxon>candidate division MSBL1</taxon>
    </lineage>
</organism>
<reference evidence="1 2" key="1">
    <citation type="journal article" date="2016" name="Sci. Rep.">
        <title>Metabolic traits of an uncultured archaeal lineage -MSBL1- from brine pools of the Red Sea.</title>
        <authorList>
            <person name="Mwirichia R."/>
            <person name="Alam I."/>
            <person name="Rashid M."/>
            <person name="Vinu M."/>
            <person name="Ba-Alawi W."/>
            <person name="Anthony Kamau A."/>
            <person name="Kamanda Ngugi D."/>
            <person name="Goker M."/>
            <person name="Klenk H.P."/>
            <person name="Bajic V."/>
            <person name="Stingl U."/>
        </authorList>
    </citation>
    <scope>NUCLEOTIDE SEQUENCE [LARGE SCALE GENOMIC DNA]</scope>
    <source>
        <strain evidence="1">SCGC-AAA261F19</strain>
    </source>
</reference>
<dbReference type="EMBL" id="LHXZ01000065">
    <property type="protein sequence ID" value="KXB02299.1"/>
    <property type="molecule type" value="Genomic_DNA"/>
</dbReference>
<proteinExistence type="predicted"/>
<keyword evidence="2" id="KW-1185">Reference proteome</keyword>
<name>A0A133V766_9EURY</name>